<keyword evidence="1" id="KW-0812">Transmembrane</keyword>
<protein>
    <submittedName>
        <fullName evidence="2">Uncharacterized protein</fullName>
    </submittedName>
</protein>
<comment type="caution">
    <text evidence="2">The sequence shown here is derived from an EMBL/GenBank/DDBJ whole genome shotgun (WGS) entry which is preliminary data.</text>
</comment>
<feature type="transmembrane region" description="Helical" evidence="1">
    <location>
        <begin position="66"/>
        <end position="91"/>
    </location>
</feature>
<reference evidence="3" key="1">
    <citation type="submission" date="2018-05" db="EMBL/GenBank/DDBJ databases">
        <authorList>
            <person name="Du Z."/>
            <person name="Wang X."/>
        </authorList>
    </citation>
    <scope>NUCLEOTIDE SEQUENCE [LARGE SCALE GENOMIC DNA]</scope>
    <source>
        <strain evidence="3">WDS4C29</strain>
    </source>
</reference>
<keyword evidence="1" id="KW-0472">Membrane</keyword>
<dbReference type="AlphaFoldDB" id="A0A2V1P8F5"/>
<proteinExistence type="predicted"/>
<dbReference type="RefSeq" id="WP_109387389.1">
    <property type="nucleotide sequence ID" value="NZ_QETF01000004.1"/>
</dbReference>
<dbReference type="Proteomes" id="UP000245293">
    <property type="component" value="Unassembled WGS sequence"/>
</dbReference>
<dbReference type="EMBL" id="QETF01000004">
    <property type="protein sequence ID" value="PWG17657.1"/>
    <property type="molecule type" value="Genomic_DNA"/>
</dbReference>
<evidence type="ECO:0000256" key="1">
    <source>
        <dbReference type="SAM" id="Phobius"/>
    </source>
</evidence>
<sequence length="199" mass="23298">MPSSYEDLTRRISELEDALEAELAEKRRKFRYQLERSRVVFDTEMRARHRAARERLSSFLSRTRPLVVLTAPFIYILIVPLVLLDLFVSLYQAICFPVYGIAKVPRREHIVIDRQHLAYLNGLQKLNCIYCGYANGLIGWVREVAARTETFWCPIKHSRPVIGSHGHYHRFVDFGDETGFQQDLSALRRSLREDDRDKS</sequence>
<dbReference type="OrthoDB" id="9795505at2"/>
<evidence type="ECO:0000313" key="2">
    <source>
        <dbReference type="EMBL" id="PWG17657.1"/>
    </source>
</evidence>
<accession>A0A2V1P8F5</accession>
<gene>
    <name evidence="2" type="ORF">DFK10_05395</name>
</gene>
<organism evidence="2 3">
    <name type="scientific">Salibaculum griseiflavum</name>
    <dbReference type="NCBI Taxonomy" id="1914409"/>
    <lineage>
        <taxon>Bacteria</taxon>
        <taxon>Pseudomonadati</taxon>
        <taxon>Pseudomonadota</taxon>
        <taxon>Alphaproteobacteria</taxon>
        <taxon>Rhodobacterales</taxon>
        <taxon>Roseobacteraceae</taxon>
        <taxon>Salibaculum</taxon>
    </lineage>
</organism>
<name>A0A2V1P8F5_9RHOB</name>
<keyword evidence="1" id="KW-1133">Transmembrane helix</keyword>
<keyword evidence="3" id="KW-1185">Reference proteome</keyword>
<evidence type="ECO:0000313" key="3">
    <source>
        <dbReference type="Proteomes" id="UP000245293"/>
    </source>
</evidence>